<protein>
    <submittedName>
        <fullName evidence="2">Uncharacterized protein</fullName>
    </submittedName>
</protein>
<evidence type="ECO:0000313" key="3">
    <source>
        <dbReference type="Proteomes" id="UP000828251"/>
    </source>
</evidence>
<dbReference type="EMBL" id="JAIQCV010000008">
    <property type="protein sequence ID" value="KAH1072720.1"/>
    <property type="molecule type" value="Genomic_DNA"/>
</dbReference>
<name>A0A9D3ZVU4_9ROSI</name>
<proteinExistence type="predicted"/>
<sequence>MIYTRRYSHECNLSIQSKLNPISKSHYGRGRGCSGRTPRGHRSRSTAEGGKGPQNRECQNSEKETVIHLVARGIRLPKFAYDLEVSISISSILIHHSKRVWGCIETTCQFIMVDVGGIFHKLQFARRAITSLRFPTHLPVQGNHLRNLD</sequence>
<dbReference type="Proteomes" id="UP000828251">
    <property type="component" value="Unassembled WGS sequence"/>
</dbReference>
<dbReference type="AlphaFoldDB" id="A0A9D3ZVU4"/>
<evidence type="ECO:0000256" key="1">
    <source>
        <dbReference type="SAM" id="MobiDB-lite"/>
    </source>
</evidence>
<gene>
    <name evidence="2" type="ORF">J1N35_025048</name>
</gene>
<evidence type="ECO:0000313" key="2">
    <source>
        <dbReference type="EMBL" id="KAH1072720.1"/>
    </source>
</evidence>
<accession>A0A9D3ZVU4</accession>
<reference evidence="2 3" key="1">
    <citation type="journal article" date="2021" name="Plant Biotechnol. J.">
        <title>Multi-omics assisted identification of the key and species-specific regulatory components of drought-tolerant mechanisms in Gossypium stocksii.</title>
        <authorList>
            <person name="Yu D."/>
            <person name="Ke L."/>
            <person name="Zhang D."/>
            <person name="Wu Y."/>
            <person name="Sun Y."/>
            <person name="Mei J."/>
            <person name="Sun J."/>
            <person name="Sun Y."/>
        </authorList>
    </citation>
    <scope>NUCLEOTIDE SEQUENCE [LARGE SCALE GENOMIC DNA]</scope>
    <source>
        <strain evidence="3">cv. E1</strain>
        <tissue evidence="2">Leaf</tissue>
    </source>
</reference>
<organism evidence="2 3">
    <name type="scientific">Gossypium stocksii</name>
    <dbReference type="NCBI Taxonomy" id="47602"/>
    <lineage>
        <taxon>Eukaryota</taxon>
        <taxon>Viridiplantae</taxon>
        <taxon>Streptophyta</taxon>
        <taxon>Embryophyta</taxon>
        <taxon>Tracheophyta</taxon>
        <taxon>Spermatophyta</taxon>
        <taxon>Magnoliopsida</taxon>
        <taxon>eudicotyledons</taxon>
        <taxon>Gunneridae</taxon>
        <taxon>Pentapetalae</taxon>
        <taxon>rosids</taxon>
        <taxon>malvids</taxon>
        <taxon>Malvales</taxon>
        <taxon>Malvaceae</taxon>
        <taxon>Malvoideae</taxon>
        <taxon>Gossypium</taxon>
    </lineage>
</organism>
<comment type="caution">
    <text evidence="2">The sequence shown here is derived from an EMBL/GenBank/DDBJ whole genome shotgun (WGS) entry which is preliminary data.</text>
</comment>
<keyword evidence="3" id="KW-1185">Reference proteome</keyword>
<feature type="region of interest" description="Disordered" evidence="1">
    <location>
        <begin position="22"/>
        <end position="59"/>
    </location>
</feature>